<dbReference type="EC" id="3.1.3.25" evidence="3"/>
<sequence length="262" mass="29429">MTNWTELDEEVKCWIQEAGALIRESFHHSLSIQSKSNPNDLVTNMDKETERFFIENIRMNYPNHAILGEEGQGDRIQSLDGIIWIIDPIDGTMNFVHQQRNFAISIGIYENGKGVLGYIYDIVHDELYHARRGEGAWMNDIPLEKLKPVPVKEAIVGISSTWLINNRYFDQNKLIALAKEVRGTRSYGSAALELAYVASGRLSAYITMRNAPWDFAGGKIIVEEAGGIVSTLDGSDVNMLAINPLFACAPGLHERILTDYLK</sequence>
<dbReference type="FunFam" id="3.30.540.10:FF:000003">
    <property type="entry name" value="Inositol-1-monophosphatase"/>
    <property type="match status" value="1"/>
</dbReference>
<comment type="cofactor">
    <cofactor evidence="2 7">
        <name>Mg(2+)</name>
        <dbReference type="ChEBI" id="CHEBI:18420"/>
    </cofactor>
</comment>
<feature type="binding site" evidence="7">
    <location>
        <position position="69"/>
    </location>
    <ligand>
        <name>Mg(2+)</name>
        <dbReference type="ChEBI" id="CHEBI:18420"/>
        <label>1</label>
        <note>catalytic</note>
    </ligand>
</feature>
<evidence type="ECO:0000256" key="6">
    <source>
        <dbReference type="ARBA" id="ARBA00022842"/>
    </source>
</evidence>
<dbReference type="PRINTS" id="PR00377">
    <property type="entry name" value="IMPHPHTASES"/>
</dbReference>
<dbReference type="InterPro" id="IPR000760">
    <property type="entry name" value="Inositol_monophosphatase-like"/>
</dbReference>
<comment type="catalytic activity">
    <reaction evidence="1">
        <text>a myo-inositol phosphate + H2O = myo-inositol + phosphate</text>
        <dbReference type="Rhea" id="RHEA:24056"/>
        <dbReference type="ChEBI" id="CHEBI:15377"/>
        <dbReference type="ChEBI" id="CHEBI:17268"/>
        <dbReference type="ChEBI" id="CHEBI:43474"/>
        <dbReference type="ChEBI" id="CHEBI:84139"/>
        <dbReference type="EC" id="3.1.3.25"/>
    </reaction>
</comment>
<dbReference type="Gene3D" id="3.40.190.80">
    <property type="match status" value="1"/>
</dbReference>
<dbReference type="GO" id="GO:0046854">
    <property type="term" value="P:phosphatidylinositol phosphate biosynthetic process"/>
    <property type="evidence" value="ECO:0007669"/>
    <property type="project" value="InterPro"/>
</dbReference>
<evidence type="ECO:0000256" key="5">
    <source>
        <dbReference type="ARBA" id="ARBA00022801"/>
    </source>
</evidence>
<feature type="binding site" evidence="7">
    <location>
        <position position="90"/>
    </location>
    <ligand>
        <name>Mg(2+)</name>
        <dbReference type="ChEBI" id="CHEBI:18420"/>
        <label>2</label>
    </ligand>
</feature>
<dbReference type="Proteomes" id="UP000076935">
    <property type="component" value="Unassembled WGS sequence"/>
</dbReference>
<evidence type="ECO:0000313" key="8">
    <source>
        <dbReference type="EMBL" id="OAH62206.1"/>
    </source>
</evidence>
<dbReference type="InterPro" id="IPR020583">
    <property type="entry name" value="Inositol_monoP_metal-BS"/>
</dbReference>
<feature type="binding site" evidence="7">
    <location>
        <position position="87"/>
    </location>
    <ligand>
        <name>Mg(2+)</name>
        <dbReference type="ChEBI" id="CHEBI:18420"/>
        <label>1</label>
        <note>catalytic</note>
    </ligand>
</feature>
<keyword evidence="5" id="KW-0378">Hydrolase</keyword>
<dbReference type="Pfam" id="PF00459">
    <property type="entry name" value="Inositol_P"/>
    <property type="match status" value="1"/>
</dbReference>
<keyword evidence="9" id="KW-1185">Reference proteome</keyword>
<feature type="binding site" evidence="7">
    <location>
        <position position="89"/>
    </location>
    <ligand>
        <name>Mg(2+)</name>
        <dbReference type="ChEBI" id="CHEBI:18420"/>
        <label>1</label>
        <note>catalytic</note>
    </ligand>
</feature>
<dbReference type="STRING" id="29332.AWH48_10185"/>
<feature type="binding site" evidence="7">
    <location>
        <position position="214"/>
    </location>
    <ligand>
        <name>Mg(2+)</name>
        <dbReference type="ChEBI" id="CHEBI:18420"/>
        <label>1</label>
        <note>catalytic</note>
    </ligand>
</feature>
<dbReference type="EMBL" id="LQWY01000012">
    <property type="protein sequence ID" value="OAH62206.1"/>
    <property type="molecule type" value="Genomic_DNA"/>
</dbReference>
<proteinExistence type="predicted"/>
<dbReference type="PANTHER" id="PTHR20854">
    <property type="entry name" value="INOSITOL MONOPHOSPHATASE"/>
    <property type="match status" value="1"/>
</dbReference>
<dbReference type="GO" id="GO:0006020">
    <property type="term" value="P:inositol metabolic process"/>
    <property type="evidence" value="ECO:0007669"/>
    <property type="project" value="TreeGrafter"/>
</dbReference>
<evidence type="ECO:0000256" key="2">
    <source>
        <dbReference type="ARBA" id="ARBA00001946"/>
    </source>
</evidence>
<keyword evidence="6 7" id="KW-0460">Magnesium</keyword>
<dbReference type="SUPFAM" id="SSF56655">
    <property type="entry name" value="Carbohydrate phosphatase"/>
    <property type="match status" value="1"/>
</dbReference>
<dbReference type="Gene3D" id="3.30.540.10">
    <property type="entry name" value="Fructose-1,6-Bisphosphatase, subunit A, domain 1"/>
    <property type="match status" value="1"/>
</dbReference>
<reference evidence="8 9" key="1">
    <citation type="submission" date="2016-01" db="EMBL/GenBank/DDBJ databases">
        <title>Investigation of taxonomic status of Bacillus aminovorans.</title>
        <authorList>
            <person name="Verma A."/>
            <person name="Pal Y."/>
            <person name="Krishnamurthi S."/>
        </authorList>
    </citation>
    <scope>NUCLEOTIDE SEQUENCE [LARGE SCALE GENOMIC DNA]</scope>
    <source>
        <strain evidence="8 9">DSM 1314</strain>
    </source>
</reference>
<evidence type="ECO:0000256" key="7">
    <source>
        <dbReference type="PIRSR" id="PIRSR600760-2"/>
    </source>
</evidence>
<organism evidence="8 9">
    <name type="scientific">Domibacillus aminovorans</name>
    <dbReference type="NCBI Taxonomy" id="29332"/>
    <lineage>
        <taxon>Bacteria</taxon>
        <taxon>Bacillati</taxon>
        <taxon>Bacillota</taxon>
        <taxon>Bacilli</taxon>
        <taxon>Bacillales</taxon>
        <taxon>Bacillaceae</taxon>
        <taxon>Domibacillus</taxon>
    </lineage>
</organism>
<evidence type="ECO:0000256" key="3">
    <source>
        <dbReference type="ARBA" id="ARBA00013106"/>
    </source>
</evidence>
<keyword evidence="4 7" id="KW-0479">Metal-binding</keyword>
<dbReference type="CDD" id="cd01637">
    <property type="entry name" value="IMPase_like"/>
    <property type="match status" value="1"/>
</dbReference>
<gene>
    <name evidence="8" type="ORF">AWH49_01690</name>
</gene>
<name>A0A177L9Y4_9BACI</name>
<dbReference type="PROSITE" id="PS00629">
    <property type="entry name" value="IMP_1"/>
    <property type="match status" value="1"/>
</dbReference>
<evidence type="ECO:0000313" key="9">
    <source>
        <dbReference type="Proteomes" id="UP000076935"/>
    </source>
</evidence>
<evidence type="ECO:0000256" key="4">
    <source>
        <dbReference type="ARBA" id="ARBA00022723"/>
    </source>
</evidence>
<dbReference type="GO" id="GO:0008934">
    <property type="term" value="F:inositol monophosphate 1-phosphatase activity"/>
    <property type="evidence" value="ECO:0007669"/>
    <property type="project" value="TreeGrafter"/>
</dbReference>
<dbReference type="InterPro" id="IPR020550">
    <property type="entry name" value="Inositol_monophosphatase_CS"/>
</dbReference>
<dbReference type="PROSITE" id="PS00630">
    <property type="entry name" value="IMP_2"/>
    <property type="match status" value="1"/>
</dbReference>
<evidence type="ECO:0000256" key="1">
    <source>
        <dbReference type="ARBA" id="ARBA00001033"/>
    </source>
</evidence>
<dbReference type="RefSeq" id="WP_063964993.1">
    <property type="nucleotide sequence ID" value="NZ_JBCNAN010000043.1"/>
</dbReference>
<dbReference type="GO" id="GO:0046872">
    <property type="term" value="F:metal ion binding"/>
    <property type="evidence" value="ECO:0007669"/>
    <property type="project" value="UniProtKB-KW"/>
</dbReference>
<comment type="caution">
    <text evidence="8">The sequence shown here is derived from an EMBL/GenBank/DDBJ whole genome shotgun (WGS) entry which is preliminary data.</text>
</comment>
<dbReference type="GO" id="GO:0007165">
    <property type="term" value="P:signal transduction"/>
    <property type="evidence" value="ECO:0007669"/>
    <property type="project" value="TreeGrafter"/>
</dbReference>
<dbReference type="PANTHER" id="PTHR20854:SF4">
    <property type="entry name" value="INOSITOL-1-MONOPHOSPHATASE-RELATED"/>
    <property type="match status" value="1"/>
</dbReference>
<protein>
    <recommendedName>
        <fullName evidence="3">inositol-phosphate phosphatase</fullName>
        <ecNumber evidence="3">3.1.3.25</ecNumber>
    </recommendedName>
</protein>
<accession>A0A177L9Y4</accession>
<dbReference type="AlphaFoldDB" id="A0A177L9Y4"/>